<sequence>MRITPDEKASPDSSDLWVLLLKLFHVSRQTRRVQIPQSLYLLKLFHVSRQDKASPDSSVSVLTETVSRITPDEASPDSLSLCTH</sequence>
<comment type="caution">
    <text evidence="1">The sequence shown here is derived from an EMBL/GenBank/DDBJ whole genome shotgun (WGS) entry which is preliminary data.</text>
</comment>
<reference evidence="1" key="1">
    <citation type="journal article" date="2023" name="G3 (Bethesda)">
        <title>A reference genome for the long-term kleptoplast-retaining sea slug Elysia crispata morphotype clarki.</title>
        <authorList>
            <person name="Eastman K.E."/>
            <person name="Pendleton A.L."/>
            <person name="Shaikh M.A."/>
            <person name="Suttiyut T."/>
            <person name="Ogas R."/>
            <person name="Tomko P."/>
            <person name="Gavelis G."/>
            <person name="Widhalm J.R."/>
            <person name="Wisecaver J.H."/>
        </authorList>
    </citation>
    <scope>NUCLEOTIDE SEQUENCE</scope>
    <source>
        <strain evidence="1">ECLA1</strain>
    </source>
</reference>
<dbReference type="Proteomes" id="UP001283361">
    <property type="component" value="Unassembled WGS sequence"/>
</dbReference>
<accession>A0AAE1E4C9</accession>
<protein>
    <submittedName>
        <fullName evidence="1">Uncharacterized protein</fullName>
    </submittedName>
</protein>
<dbReference type="AlphaFoldDB" id="A0AAE1E4C9"/>
<evidence type="ECO:0000313" key="1">
    <source>
        <dbReference type="EMBL" id="KAK3793577.1"/>
    </source>
</evidence>
<proteinExistence type="predicted"/>
<organism evidence="1 2">
    <name type="scientific">Elysia crispata</name>
    <name type="common">lettuce slug</name>
    <dbReference type="NCBI Taxonomy" id="231223"/>
    <lineage>
        <taxon>Eukaryota</taxon>
        <taxon>Metazoa</taxon>
        <taxon>Spiralia</taxon>
        <taxon>Lophotrochozoa</taxon>
        <taxon>Mollusca</taxon>
        <taxon>Gastropoda</taxon>
        <taxon>Heterobranchia</taxon>
        <taxon>Euthyneura</taxon>
        <taxon>Panpulmonata</taxon>
        <taxon>Sacoglossa</taxon>
        <taxon>Placobranchoidea</taxon>
        <taxon>Plakobranchidae</taxon>
        <taxon>Elysia</taxon>
    </lineage>
</organism>
<keyword evidence="2" id="KW-1185">Reference proteome</keyword>
<dbReference type="EMBL" id="JAWDGP010001215">
    <property type="protein sequence ID" value="KAK3793577.1"/>
    <property type="molecule type" value="Genomic_DNA"/>
</dbReference>
<name>A0AAE1E4C9_9GAST</name>
<gene>
    <name evidence="1" type="ORF">RRG08_063011</name>
</gene>
<evidence type="ECO:0000313" key="2">
    <source>
        <dbReference type="Proteomes" id="UP001283361"/>
    </source>
</evidence>